<organism evidence="2">
    <name type="scientific">Pithovirus LCPAC102</name>
    <dbReference type="NCBI Taxonomy" id="2506587"/>
    <lineage>
        <taxon>Viruses</taxon>
        <taxon>Pithoviruses</taxon>
    </lineage>
</organism>
<evidence type="ECO:0000313" key="2">
    <source>
        <dbReference type="EMBL" id="QBK90236.1"/>
    </source>
</evidence>
<dbReference type="EMBL" id="MK500470">
    <property type="protein sequence ID" value="QBK90236.1"/>
    <property type="molecule type" value="Genomic_DNA"/>
</dbReference>
<gene>
    <name evidence="2" type="ORF">LCPAC102_01490</name>
</gene>
<reference evidence="2" key="1">
    <citation type="journal article" date="2019" name="MBio">
        <title>Virus Genomes from Deep Sea Sediments Expand the Ocean Megavirome and Support Independent Origins of Viral Gigantism.</title>
        <authorList>
            <person name="Backstrom D."/>
            <person name="Yutin N."/>
            <person name="Jorgensen S.L."/>
            <person name="Dharamshi J."/>
            <person name="Homa F."/>
            <person name="Zaremba-Niedwiedzka K."/>
            <person name="Spang A."/>
            <person name="Wolf Y.I."/>
            <person name="Koonin E.V."/>
            <person name="Ettema T.J."/>
        </authorList>
    </citation>
    <scope>NUCLEOTIDE SEQUENCE</scope>
</reference>
<proteinExistence type="predicted"/>
<evidence type="ECO:0000256" key="1">
    <source>
        <dbReference type="SAM" id="MobiDB-lite"/>
    </source>
</evidence>
<accession>A0A4D5XG23</accession>
<sequence>MTSKGPSLATVIKQVDNAKAAKTFHRLGGGVLRINNATTYWQTHPNTIYLVSYHIAGEYQDLFNLLIGSGGFTDSNQVNNEISRLGVTSTNYRTDPYASLLRIAQDEERSIKGKGAKSSLAQRNDDQLALTLIDAFTAHRKSAKASGIKVVGGAISVDGTPTTGHRGQTAKALTLAQRLSEAKSGQVINVSSLLSPGVILSNGMVMKKDIKIVKAPTTKSRKLKMVPGINIASDNPAAYNRAIDILGANQQFKTQFGQLLSTQQVMSPAMQQAMQTIRTAPLGITPGSPTPTNIPTQPLTTFDQFRSAQLPSVPLGTLPAPQFVQQFGQQLPAVTAPIFSVPSQLGVQLGQTQFSPSQLTGGIPTPIVIGASSSPIRSASPVRIVPSPRSISPGGSRLVGSIPTTSVQPLPPLGSPRLSAF</sequence>
<name>A0A4D5XG23_9VIRU</name>
<protein>
    <submittedName>
        <fullName evidence="2">Uncharacterized protein</fullName>
    </submittedName>
</protein>
<feature type="compositionally biased region" description="Low complexity" evidence="1">
    <location>
        <begin position="379"/>
        <end position="396"/>
    </location>
</feature>
<feature type="region of interest" description="Disordered" evidence="1">
    <location>
        <begin position="379"/>
        <end position="421"/>
    </location>
</feature>